<evidence type="ECO:0000313" key="7">
    <source>
        <dbReference type="EMBL" id="MFC5472291.1"/>
    </source>
</evidence>
<dbReference type="InterPro" id="IPR001123">
    <property type="entry name" value="LeuE-type"/>
</dbReference>
<keyword evidence="4 6" id="KW-1133">Transmembrane helix</keyword>
<feature type="transmembrane region" description="Helical" evidence="6">
    <location>
        <begin position="107"/>
        <end position="125"/>
    </location>
</feature>
<protein>
    <submittedName>
        <fullName evidence="7">LysE/ArgO family amino acid transporter</fullName>
    </submittedName>
</protein>
<evidence type="ECO:0000313" key="8">
    <source>
        <dbReference type="Proteomes" id="UP001596105"/>
    </source>
</evidence>
<dbReference type="EMBL" id="JBHSMH010000120">
    <property type="protein sequence ID" value="MFC5472291.1"/>
    <property type="molecule type" value="Genomic_DNA"/>
</dbReference>
<keyword evidence="3 6" id="KW-0812">Transmembrane</keyword>
<name>A0ABW0M622_9BACL</name>
<feature type="transmembrane region" description="Helical" evidence="6">
    <location>
        <begin position="178"/>
        <end position="198"/>
    </location>
</feature>
<feature type="transmembrane region" description="Helical" evidence="6">
    <location>
        <begin position="145"/>
        <end position="166"/>
    </location>
</feature>
<feature type="transmembrane region" description="Helical" evidence="6">
    <location>
        <begin position="67"/>
        <end position="86"/>
    </location>
</feature>
<organism evidence="7 8">
    <name type="scientific">Cohnella suwonensis</name>
    <dbReference type="NCBI Taxonomy" id="696072"/>
    <lineage>
        <taxon>Bacteria</taxon>
        <taxon>Bacillati</taxon>
        <taxon>Bacillota</taxon>
        <taxon>Bacilli</taxon>
        <taxon>Bacillales</taxon>
        <taxon>Paenibacillaceae</taxon>
        <taxon>Cohnella</taxon>
    </lineage>
</organism>
<dbReference type="Pfam" id="PF01810">
    <property type="entry name" value="LysE"/>
    <property type="match status" value="1"/>
</dbReference>
<keyword evidence="5 6" id="KW-0472">Membrane</keyword>
<keyword evidence="2" id="KW-1003">Cell membrane</keyword>
<comment type="caution">
    <text evidence="7">The sequence shown here is derived from an EMBL/GenBank/DDBJ whole genome shotgun (WGS) entry which is preliminary data.</text>
</comment>
<evidence type="ECO:0000256" key="2">
    <source>
        <dbReference type="ARBA" id="ARBA00022475"/>
    </source>
</evidence>
<dbReference type="RefSeq" id="WP_209749792.1">
    <property type="nucleotide sequence ID" value="NZ_JBHSMH010000120.1"/>
</dbReference>
<dbReference type="PANTHER" id="PTHR30086:SF20">
    <property type="entry name" value="ARGININE EXPORTER PROTEIN ARGO-RELATED"/>
    <property type="match status" value="1"/>
</dbReference>
<dbReference type="Proteomes" id="UP001596105">
    <property type="component" value="Unassembled WGS sequence"/>
</dbReference>
<dbReference type="PANTHER" id="PTHR30086">
    <property type="entry name" value="ARGININE EXPORTER PROTEIN ARGO"/>
    <property type="match status" value="1"/>
</dbReference>
<evidence type="ECO:0000256" key="6">
    <source>
        <dbReference type="SAM" id="Phobius"/>
    </source>
</evidence>
<feature type="transmembrane region" description="Helical" evidence="6">
    <location>
        <begin position="6"/>
        <end position="27"/>
    </location>
</feature>
<gene>
    <name evidence="7" type="ORF">ACFPPD_26760</name>
</gene>
<evidence type="ECO:0000256" key="5">
    <source>
        <dbReference type="ARBA" id="ARBA00023136"/>
    </source>
</evidence>
<proteinExistence type="predicted"/>
<comment type="subcellular location">
    <subcellularLocation>
        <location evidence="1">Cell membrane</location>
        <topology evidence="1">Multi-pass membrane protein</topology>
    </subcellularLocation>
</comment>
<feature type="transmembrane region" description="Helical" evidence="6">
    <location>
        <begin position="39"/>
        <end position="61"/>
    </location>
</feature>
<sequence length="202" mass="21812">MAPAFFHGFVLAIGLILPLGVQNFFVFSRGALGKRFSTVFPVVVTASLCDTLLILLAVYGVSLVVMSFIWVKTALLIAGLVFLVYMGFVTWKSKSDRQSADAGELGLARSIGFTAMISLLNPHAILDTVGVIGTSSMDYKGSVRIAYTAGCLLVSWLWFASLALAGRFIGMKDKNGRLLGSLNKVSAVVMWAAAIYLLRSFW</sequence>
<evidence type="ECO:0000256" key="4">
    <source>
        <dbReference type="ARBA" id="ARBA00022989"/>
    </source>
</evidence>
<keyword evidence="8" id="KW-1185">Reference proteome</keyword>
<evidence type="ECO:0000256" key="3">
    <source>
        <dbReference type="ARBA" id="ARBA00022692"/>
    </source>
</evidence>
<accession>A0ABW0M622</accession>
<reference evidence="8" key="1">
    <citation type="journal article" date="2019" name="Int. J. Syst. Evol. Microbiol.">
        <title>The Global Catalogue of Microorganisms (GCM) 10K type strain sequencing project: providing services to taxonomists for standard genome sequencing and annotation.</title>
        <authorList>
            <consortium name="The Broad Institute Genomics Platform"/>
            <consortium name="The Broad Institute Genome Sequencing Center for Infectious Disease"/>
            <person name="Wu L."/>
            <person name="Ma J."/>
        </authorList>
    </citation>
    <scope>NUCLEOTIDE SEQUENCE [LARGE SCALE GENOMIC DNA]</scope>
    <source>
        <strain evidence="8">CCUG 57113</strain>
    </source>
</reference>
<evidence type="ECO:0000256" key="1">
    <source>
        <dbReference type="ARBA" id="ARBA00004651"/>
    </source>
</evidence>